<dbReference type="SUPFAM" id="SSF51735">
    <property type="entry name" value="NAD(P)-binding Rossmann-fold domains"/>
    <property type="match status" value="1"/>
</dbReference>
<reference evidence="4 5" key="2">
    <citation type="submission" date="2020-03" db="EMBL/GenBank/DDBJ databases">
        <authorList>
            <person name="Ichikawa N."/>
            <person name="Kimura A."/>
            <person name="Kitahashi Y."/>
            <person name="Uohara A."/>
        </authorList>
    </citation>
    <scope>NUCLEOTIDE SEQUENCE [LARGE SCALE GENOMIC DNA]</scope>
    <source>
        <strain evidence="4 5">NBRC 108639</strain>
    </source>
</reference>
<dbReference type="PRINTS" id="PR00081">
    <property type="entry name" value="GDHRDH"/>
</dbReference>
<keyword evidence="1" id="KW-0560">Oxidoreductase</keyword>
<dbReference type="Gene3D" id="3.40.50.720">
    <property type="entry name" value="NAD(P)-binding Rossmann-like Domain"/>
    <property type="match status" value="1"/>
</dbReference>
<dbReference type="PRINTS" id="PR00080">
    <property type="entry name" value="SDRFAMILY"/>
</dbReference>
<dbReference type="EMBL" id="BLPF01000001">
    <property type="protein sequence ID" value="GFJ79616.1"/>
    <property type="molecule type" value="Genomic_DNA"/>
</dbReference>
<comment type="similarity">
    <text evidence="2">Belongs to the short-chain dehydrogenases/reductases (SDR) family.</text>
</comment>
<dbReference type="InterPro" id="IPR002347">
    <property type="entry name" value="SDR_fam"/>
</dbReference>
<dbReference type="PANTHER" id="PTHR43157">
    <property type="entry name" value="PHOSPHATIDYLINOSITOL-GLYCAN BIOSYNTHESIS CLASS F PROTEIN-RELATED"/>
    <property type="match status" value="1"/>
</dbReference>
<accession>A0A6V8KC95</accession>
<gene>
    <name evidence="4" type="ORF">Phou_037960</name>
</gene>
<name>A0A6V8KC95_9ACTN</name>
<reference evidence="4 5" key="1">
    <citation type="submission" date="2020-03" db="EMBL/GenBank/DDBJ databases">
        <title>Whole genome shotgun sequence of Phytohabitans houttuyneae NBRC 108639.</title>
        <authorList>
            <person name="Komaki H."/>
            <person name="Tamura T."/>
        </authorList>
    </citation>
    <scope>NUCLEOTIDE SEQUENCE [LARGE SCALE GENOMIC DNA]</scope>
    <source>
        <strain evidence="4 5">NBRC 108639</strain>
    </source>
</reference>
<dbReference type="Proteomes" id="UP000482800">
    <property type="component" value="Unassembled WGS sequence"/>
</dbReference>
<evidence type="ECO:0000256" key="1">
    <source>
        <dbReference type="ARBA" id="ARBA00023002"/>
    </source>
</evidence>
<evidence type="ECO:0000313" key="4">
    <source>
        <dbReference type="EMBL" id="GFJ79616.1"/>
    </source>
</evidence>
<feature type="region of interest" description="Disordered" evidence="3">
    <location>
        <begin position="236"/>
        <end position="257"/>
    </location>
</feature>
<dbReference type="PANTHER" id="PTHR43157:SF31">
    <property type="entry name" value="PHOSPHATIDYLINOSITOL-GLYCAN BIOSYNTHESIS CLASS F PROTEIN"/>
    <property type="match status" value="1"/>
</dbReference>
<comment type="caution">
    <text evidence="4">The sequence shown here is derived from an EMBL/GenBank/DDBJ whole genome shotgun (WGS) entry which is preliminary data.</text>
</comment>
<evidence type="ECO:0000256" key="2">
    <source>
        <dbReference type="RuleBase" id="RU000363"/>
    </source>
</evidence>
<evidence type="ECO:0000313" key="5">
    <source>
        <dbReference type="Proteomes" id="UP000482800"/>
    </source>
</evidence>
<organism evidence="4 5">
    <name type="scientific">Phytohabitans houttuyneae</name>
    <dbReference type="NCBI Taxonomy" id="1076126"/>
    <lineage>
        <taxon>Bacteria</taxon>
        <taxon>Bacillati</taxon>
        <taxon>Actinomycetota</taxon>
        <taxon>Actinomycetes</taxon>
        <taxon>Micromonosporales</taxon>
        <taxon>Micromonosporaceae</taxon>
    </lineage>
</organism>
<dbReference type="Pfam" id="PF00106">
    <property type="entry name" value="adh_short"/>
    <property type="match status" value="1"/>
</dbReference>
<protein>
    <submittedName>
        <fullName evidence="4">3-oxoacyl-ACP reductase</fullName>
    </submittedName>
</protein>
<evidence type="ECO:0000256" key="3">
    <source>
        <dbReference type="SAM" id="MobiDB-lite"/>
    </source>
</evidence>
<proteinExistence type="inferred from homology"/>
<dbReference type="GO" id="GO:0016491">
    <property type="term" value="F:oxidoreductase activity"/>
    <property type="evidence" value="ECO:0007669"/>
    <property type="project" value="UniProtKB-KW"/>
</dbReference>
<dbReference type="AlphaFoldDB" id="A0A6V8KC95"/>
<dbReference type="InterPro" id="IPR036291">
    <property type="entry name" value="NAD(P)-bd_dom_sf"/>
</dbReference>
<sequence>MRDLGVPSSIVLTGATTGIGRATALALAGKAGHLILHGLEPQSQVTDLLAEVRAALPAGATLSYFAADFSELVAAERLVSHVRGVTERVDLLVNNAARPGAPTRTVTDTGYELTFQTNYLAPVVLTSGLLDLIGTGRIVNVASATHLSASLHLDDLTLARHGYSPSAAYAHSKLALVTYSCWLASHRPSPAIDVVSVHPGVIATDLLHAMFAVGGDPPEHAAANLEYVASLRGDNGTYYDERSPAQPNPEATDPATQDQLHAATVDLLAY</sequence>
<keyword evidence="5" id="KW-1185">Reference proteome</keyword>